<feature type="binding site" evidence="8">
    <location>
        <position position="130"/>
    </location>
    <ligand>
        <name>Zn(2+)</name>
        <dbReference type="ChEBI" id="CHEBI:29105"/>
    </ligand>
</feature>
<dbReference type="InterPro" id="IPR011051">
    <property type="entry name" value="RmlC_Cupin_sf"/>
</dbReference>
<reference evidence="10 11" key="1">
    <citation type="journal article" date="2013" name="Stand. Genomic Sci.">
        <title>Genomic Encyclopedia of Type Strains, Phase I: The one thousand microbial genomes (KMG-I) project.</title>
        <authorList>
            <person name="Kyrpides N.C."/>
            <person name="Woyke T."/>
            <person name="Eisen J.A."/>
            <person name="Garrity G."/>
            <person name="Lilburn T.G."/>
            <person name="Beck B.J."/>
            <person name="Whitman W.B."/>
            <person name="Hugenholtz P."/>
            <person name="Klenk H.P."/>
        </authorList>
    </citation>
    <scope>NUCLEOTIDE SEQUENCE [LARGE SCALE GENOMIC DNA]</scope>
    <source>
        <strain evidence="10 11">DSM 45044</strain>
    </source>
</reference>
<evidence type="ECO:0000256" key="8">
    <source>
        <dbReference type="PIRSR" id="PIRSR001480-2"/>
    </source>
</evidence>
<feature type="binding site" evidence="8">
    <location>
        <position position="93"/>
    </location>
    <ligand>
        <name>Zn(2+)</name>
        <dbReference type="ChEBI" id="CHEBI:29105"/>
    </ligand>
</feature>
<dbReference type="GO" id="GO:0009298">
    <property type="term" value="P:GDP-mannose biosynthetic process"/>
    <property type="evidence" value="ECO:0007669"/>
    <property type="project" value="InterPro"/>
</dbReference>
<evidence type="ECO:0000256" key="4">
    <source>
        <dbReference type="ARBA" id="ARBA00022723"/>
    </source>
</evidence>
<dbReference type="Gene3D" id="2.60.120.10">
    <property type="entry name" value="Jelly Rolls"/>
    <property type="match status" value="2"/>
</dbReference>
<dbReference type="InterPro" id="IPR014710">
    <property type="entry name" value="RmlC-like_jellyroll"/>
</dbReference>
<dbReference type="InterPro" id="IPR016305">
    <property type="entry name" value="Mannose-6-P_Isomerase"/>
</dbReference>
<sequence>MELLHGAVRPYPWGSRTAIAALQGRRMPTEQPEAELWFGAHPADPATLDDGRPLTALISAEPGVLGEDLVKRYGRRLPFMLKVLAAEQPLSLQAHPDAEQAEQGYARENREEVPLDAPERSYVDTHHKPELVCALSEFEALCGFRDPRTSADALGGLDVPELASIVALLRQDDPGQALREAVTTLLTLPREHRTELVGKAVAAAGRAEEHPVHGREYTMLVELGKRYPSDSGVLVALLLNHVFLRPGEALFMPAGNMHAYLRGVGVEVMAASDNVLRGGLTGKHVDVPELLRVLRFEVLSDPRVADVPTGPGVSEWRVPVEEFRLSRLLLDAGAAQQWLDAAGPAVVLCWSGQLRLDDGERPITLRPGQAAFVRADSPKVFVSGFGEGYCAQVPRDTASVT</sequence>
<gene>
    <name evidence="10" type="ORF">LX16_4546</name>
</gene>
<feature type="binding site" evidence="8">
    <location>
        <position position="258"/>
    </location>
    <ligand>
        <name>Zn(2+)</name>
        <dbReference type="ChEBI" id="CHEBI:29105"/>
    </ligand>
</feature>
<comment type="catalytic activity">
    <reaction evidence="1">
        <text>D-mannose 6-phosphate = D-fructose 6-phosphate</text>
        <dbReference type="Rhea" id="RHEA:12356"/>
        <dbReference type="ChEBI" id="CHEBI:58735"/>
        <dbReference type="ChEBI" id="CHEBI:61527"/>
        <dbReference type="EC" id="5.3.1.8"/>
    </reaction>
</comment>
<dbReference type="GO" id="GO:0005829">
    <property type="term" value="C:cytosol"/>
    <property type="evidence" value="ECO:0007669"/>
    <property type="project" value="TreeGrafter"/>
</dbReference>
<evidence type="ECO:0000256" key="7">
    <source>
        <dbReference type="PIRSR" id="PIRSR001480-1"/>
    </source>
</evidence>
<keyword evidence="5 8" id="KW-0862">Zinc</keyword>
<keyword evidence="6 10" id="KW-0413">Isomerase</keyword>
<keyword evidence="4 8" id="KW-0479">Metal-binding</keyword>
<accession>A0A562URT0</accession>
<comment type="caution">
    <text evidence="10">The sequence shown here is derived from an EMBL/GenBank/DDBJ whole genome shotgun (WGS) entry which is preliminary data.</text>
</comment>
<dbReference type="PRINTS" id="PR00714">
    <property type="entry name" value="MAN6PISMRASE"/>
</dbReference>
<dbReference type="InterPro" id="IPR046457">
    <property type="entry name" value="PMI_typeI_cat"/>
</dbReference>
<name>A0A562URT0_9ACTN</name>
<proteinExistence type="inferred from homology"/>
<dbReference type="Proteomes" id="UP000321617">
    <property type="component" value="Unassembled WGS sequence"/>
</dbReference>
<dbReference type="PANTHER" id="PTHR10309">
    <property type="entry name" value="MANNOSE-6-PHOSPHATE ISOMERASE"/>
    <property type="match status" value="1"/>
</dbReference>
<dbReference type="CDD" id="cd07011">
    <property type="entry name" value="cupin_PMI_type_I_N"/>
    <property type="match status" value="1"/>
</dbReference>
<dbReference type="RefSeq" id="WP_147142824.1">
    <property type="nucleotide sequence ID" value="NZ_BAABIJ010000004.1"/>
</dbReference>
<protein>
    <recommendedName>
        <fullName evidence="3">mannose-6-phosphate isomerase</fullName>
        <ecNumber evidence="3">5.3.1.8</ecNumber>
    </recommendedName>
</protein>
<feature type="active site" evidence="7">
    <location>
        <position position="277"/>
    </location>
</feature>
<evidence type="ECO:0000256" key="1">
    <source>
        <dbReference type="ARBA" id="ARBA00000757"/>
    </source>
</evidence>
<dbReference type="NCBIfam" id="TIGR00218">
    <property type="entry name" value="manA"/>
    <property type="match status" value="1"/>
</dbReference>
<dbReference type="InterPro" id="IPR001250">
    <property type="entry name" value="Man6P_Isoase-1"/>
</dbReference>
<dbReference type="EMBL" id="VLLL01000008">
    <property type="protein sequence ID" value="TWJ08320.1"/>
    <property type="molecule type" value="Genomic_DNA"/>
</dbReference>
<dbReference type="Pfam" id="PF20511">
    <property type="entry name" value="PMI_typeI_cat"/>
    <property type="match status" value="1"/>
</dbReference>
<dbReference type="GO" id="GO:0008270">
    <property type="term" value="F:zinc ion binding"/>
    <property type="evidence" value="ECO:0007669"/>
    <property type="project" value="InterPro"/>
</dbReference>
<comment type="cofactor">
    <cofactor evidence="8">
        <name>Zn(2+)</name>
        <dbReference type="ChEBI" id="CHEBI:29105"/>
    </cofactor>
    <text evidence="8">Binds 1 zinc ion per subunit.</text>
</comment>
<evidence type="ECO:0000256" key="5">
    <source>
        <dbReference type="ARBA" id="ARBA00022833"/>
    </source>
</evidence>
<dbReference type="GO" id="GO:0004476">
    <property type="term" value="F:mannose-6-phosphate isomerase activity"/>
    <property type="evidence" value="ECO:0007669"/>
    <property type="project" value="UniProtKB-EC"/>
</dbReference>
<dbReference type="OrthoDB" id="9792649at2"/>
<evidence type="ECO:0000256" key="6">
    <source>
        <dbReference type="ARBA" id="ARBA00023235"/>
    </source>
</evidence>
<dbReference type="AlphaFoldDB" id="A0A562URT0"/>
<dbReference type="PANTHER" id="PTHR10309:SF0">
    <property type="entry name" value="MANNOSE-6-PHOSPHATE ISOMERASE"/>
    <property type="match status" value="1"/>
</dbReference>
<dbReference type="PIRSF" id="PIRSF001480">
    <property type="entry name" value="Mannose-6-phosphate_isomerase"/>
    <property type="match status" value="1"/>
</dbReference>
<evidence type="ECO:0000313" key="11">
    <source>
        <dbReference type="Proteomes" id="UP000321617"/>
    </source>
</evidence>
<feature type="domain" description="Phosphomannose isomerase type I catalytic" evidence="9">
    <location>
        <begin position="4"/>
        <end position="145"/>
    </location>
</feature>
<evidence type="ECO:0000313" key="10">
    <source>
        <dbReference type="EMBL" id="TWJ08320.1"/>
    </source>
</evidence>
<evidence type="ECO:0000259" key="9">
    <source>
        <dbReference type="Pfam" id="PF20511"/>
    </source>
</evidence>
<comment type="similarity">
    <text evidence="2">Belongs to the mannose-6-phosphate isomerase type 1 family.</text>
</comment>
<evidence type="ECO:0000256" key="3">
    <source>
        <dbReference type="ARBA" id="ARBA00011956"/>
    </source>
</evidence>
<organism evidence="10 11">
    <name type="scientific">Stackebrandtia albiflava</name>
    <dbReference type="NCBI Taxonomy" id="406432"/>
    <lineage>
        <taxon>Bacteria</taxon>
        <taxon>Bacillati</taxon>
        <taxon>Actinomycetota</taxon>
        <taxon>Actinomycetes</taxon>
        <taxon>Glycomycetales</taxon>
        <taxon>Glycomycetaceae</taxon>
        <taxon>Stackebrandtia</taxon>
    </lineage>
</organism>
<dbReference type="Gene3D" id="1.10.441.10">
    <property type="entry name" value="Phosphomannose Isomerase, domain 2"/>
    <property type="match status" value="1"/>
</dbReference>
<dbReference type="SUPFAM" id="SSF51182">
    <property type="entry name" value="RmlC-like cupins"/>
    <property type="match status" value="1"/>
</dbReference>
<keyword evidence="11" id="KW-1185">Reference proteome</keyword>
<dbReference type="EC" id="5.3.1.8" evidence="3"/>
<dbReference type="GO" id="GO:0005975">
    <property type="term" value="P:carbohydrate metabolic process"/>
    <property type="evidence" value="ECO:0007669"/>
    <property type="project" value="InterPro"/>
</dbReference>
<evidence type="ECO:0000256" key="2">
    <source>
        <dbReference type="ARBA" id="ARBA00010772"/>
    </source>
</evidence>
<feature type="binding site" evidence="8">
    <location>
        <position position="95"/>
    </location>
    <ligand>
        <name>Zn(2+)</name>
        <dbReference type="ChEBI" id="CHEBI:29105"/>
    </ligand>
</feature>